<dbReference type="EMBL" id="KV722403">
    <property type="protein sequence ID" value="OCH90495.1"/>
    <property type="molecule type" value="Genomic_DNA"/>
</dbReference>
<sequence length="112" mass="12648">MSFDVYVIFACWLRPAISWHLMRSGGHPWRALQSGNQATSLVIAVMFLLSPGLSHESRRSLNGSLHNLRRAAHLRLQVTANAHVTELSSVAQHRRAAYSPITKDVADCRTWW</sequence>
<reference evidence="1 2" key="1">
    <citation type="submission" date="2016-07" db="EMBL/GenBank/DDBJ databases">
        <title>Draft genome of the white-rot fungus Obba rivulosa 3A-2.</title>
        <authorList>
            <consortium name="DOE Joint Genome Institute"/>
            <person name="Miettinen O."/>
            <person name="Riley R."/>
            <person name="Acob R."/>
            <person name="Barry K."/>
            <person name="Cullen D."/>
            <person name="De Vries R."/>
            <person name="Hainaut M."/>
            <person name="Hatakka A."/>
            <person name="Henrissat B."/>
            <person name="Hilden K."/>
            <person name="Kuo R."/>
            <person name="Labutti K."/>
            <person name="Lipzen A."/>
            <person name="Makela M.R."/>
            <person name="Sandor L."/>
            <person name="Spatafora J.W."/>
            <person name="Grigoriev I.V."/>
            <person name="Hibbett D.S."/>
        </authorList>
    </citation>
    <scope>NUCLEOTIDE SEQUENCE [LARGE SCALE GENOMIC DNA]</scope>
    <source>
        <strain evidence="1 2">3A-2</strain>
    </source>
</reference>
<dbReference type="AlphaFoldDB" id="A0A8E2B387"/>
<name>A0A8E2B387_9APHY</name>
<evidence type="ECO:0000313" key="2">
    <source>
        <dbReference type="Proteomes" id="UP000250043"/>
    </source>
</evidence>
<organism evidence="1 2">
    <name type="scientific">Obba rivulosa</name>
    <dbReference type="NCBI Taxonomy" id="1052685"/>
    <lineage>
        <taxon>Eukaryota</taxon>
        <taxon>Fungi</taxon>
        <taxon>Dikarya</taxon>
        <taxon>Basidiomycota</taxon>
        <taxon>Agaricomycotina</taxon>
        <taxon>Agaricomycetes</taxon>
        <taxon>Polyporales</taxon>
        <taxon>Gelatoporiaceae</taxon>
        <taxon>Obba</taxon>
    </lineage>
</organism>
<protein>
    <submittedName>
        <fullName evidence="1">Uncharacterized protein</fullName>
    </submittedName>
</protein>
<gene>
    <name evidence="1" type="ORF">OBBRIDRAFT_596070</name>
</gene>
<accession>A0A8E2B387</accession>
<evidence type="ECO:0000313" key="1">
    <source>
        <dbReference type="EMBL" id="OCH90495.1"/>
    </source>
</evidence>
<proteinExistence type="predicted"/>
<keyword evidence="2" id="KW-1185">Reference proteome</keyword>
<dbReference type="Proteomes" id="UP000250043">
    <property type="component" value="Unassembled WGS sequence"/>
</dbReference>